<feature type="transmembrane region" description="Helical" evidence="1">
    <location>
        <begin position="12"/>
        <end position="32"/>
    </location>
</feature>
<keyword evidence="3" id="KW-1185">Reference proteome</keyword>
<gene>
    <name evidence="2" type="ORF">SAMN05216234_11252</name>
</gene>
<protein>
    <recommendedName>
        <fullName evidence="4">DUF4282 domain-containing protein</fullName>
    </recommendedName>
</protein>
<dbReference type="STRING" id="223786.SAMN05216234_11252"/>
<evidence type="ECO:0000313" key="2">
    <source>
        <dbReference type="EMBL" id="SFP26105.1"/>
    </source>
</evidence>
<proteinExistence type="predicted"/>
<dbReference type="Proteomes" id="UP000199227">
    <property type="component" value="Unassembled WGS sequence"/>
</dbReference>
<dbReference type="RefSeq" id="WP_092912020.1">
    <property type="nucleotide sequence ID" value="NZ_FOXB01000012.1"/>
</dbReference>
<accession>A0A1I5NWF0</accession>
<evidence type="ECO:0000256" key="1">
    <source>
        <dbReference type="SAM" id="Phobius"/>
    </source>
</evidence>
<dbReference type="AlphaFoldDB" id="A0A1I5NWF0"/>
<keyword evidence="1" id="KW-1133">Transmembrane helix</keyword>
<feature type="transmembrane region" description="Helical" evidence="1">
    <location>
        <begin position="38"/>
        <end position="63"/>
    </location>
</feature>
<name>A0A1I5NWF0_9BACT</name>
<organism evidence="2 3">
    <name type="scientific">Hydrogenimonas thermophila</name>
    <dbReference type="NCBI Taxonomy" id="223786"/>
    <lineage>
        <taxon>Bacteria</taxon>
        <taxon>Pseudomonadati</taxon>
        <taxon>Campylobacterota</taxon>
        <taxon>Epsilonproteobacteria</taxon>
        <taxon>Campylobacterales</taxon>
        <taxon>Hydrogenimonadaceae</taxon>
        <taxon>Hydrogenimonas</taxon>
    </lineage>
</organism>
<evidence type="ECO:0000313" key="3">
    <source>
        <dbReference type="Proteomes" id="UP000199227"/>
    </source>
</evidence>
<sequence length="96" mass="10687">MKHSFTESIISFLLGASWALVFLGAGLLFWSFLPFGIIIALMAGIVGSLLGLFFVVILELASLQYEKHRELKRQTDILLAIKELMESSNNASLRDN</sequence>
<reference evidence="2 3" key="1">
    <citation type="submission" date="2016-10" db="EMBL/GenBank/DDBJ databases">
        <authorList>
            <person name="de Groot N.N."/>
        </authorList>
    </citation>
    <scope>NUCLEOTIDE SEQUENCE [LARGE SCALE GENOMIC DNA]</scope>
    <source>
        <strain evidence="2 3">EP1-55-1</strain>
    </source>
</reference>
<dbReference type="OrthoDB" id="5334850at2"/>
<keyword evidence="1" id="KW-0812">Transmembrane</keyword>
<evidence type="ECO:0008006" key="4">
    <source>
        <dbReference type="Google" id="ProtNLM"/>
    </source>
</evidence>
<dbReference type="EMBL" id="FOXB01000012">
    <property type="protein sequence ID" value="SFP26105.1"/>
    <property type="molecule type" value="Genomic_DNA"/>
</dbReference>
<keyword evidence="1" id="KW-0472">Membrane</keyword>